<dbReference type="InterPro" id="IPR008991">
    <property type="entry name" value="Translation_prot_SH3-like_sf"/>
</dbReference>
<dbReference type="PANTHER" id="PTHR15680:SF9">
    <property type="entry name" value="LARGE RIBOSOMAL SUBUNIT PROTEIN BL19M"/>
    <property type="match status" value="1"/>
</dbReference>
<gene>
    <name evidence="5 7" type="primary">rplS</name>
    <name evidence="7" type="ORF">DCW38_05810</name>
</gene>
<keyword evidence="3 5" id="KW-0687">Ribonucleoprotein</keyword>
<dbReference type="InterPro" id="IPR001857">
    <property type="entry name" value="Ribosomal_bL19"/>
</dbReference>
<dbReference type="Pfam" id="PF01245">
    <property type="entry name" value="Ribosomal_L19"/>
    <property type="match status" value="1"/>
</dbReference>
<evidence type="ECO:0000313" key="7">
    <source>
        <dbReference type="EMBL" id="HAV92678.1"/>
    </source>
</evidence>
<keyword evidence="2 5" id="KW-0689">Ribosomal protein</keyword>
<evidence type="ECO:0000256" key="1">
    <source>
        <dbReference type="ARBA" id="ARBA00005781"/>
    </source>
</evidence>
<proteinExistence type="inferred from homology"/>
<accession>A0A350HAW2</accession>
<protein>
    <recommendedName>
        <fullName evidence="4 5">Large ribosomal subunit protein bL19</fullName>
    </recommendedName>
</protein>
<dbReference type="PIRSF" id="PIRSF002191">
    <property type="entry name" value="Ribosomal_L19"/>
    <property type="match status" value="1"/>
</dbReference>
<comment type="caution">
    <text evidence="7">The sequence shown here is derived from an EMBL/GenBank/DDBJ whole genome shotgun (WGS) entry which is preliminary data.</text>
</comment>
<dbReference type="GO" id="GO:0022625">
    <property type="term" value="C:cytosolic large ribosomal subunit"/>
    <property type="evidence" value="ECO:0007669"/>
    <property type="project" value="TreeGrafter"/>
</dbReference>
<evidence type="ECO:0000256" key="2">
    <source>
        <dbReference type="ARBA" id="ARBA00022980"/>
    </source>
</evidence>
<dbReference type="GO" id="GO:0006412">
    <property type="term" value="P:translation"/>
    <property type="evidence" value="ECO:0007669"/>
    <property type="project" value="UniProtKB-UniRule"/>
</dbReference>
<dbReference type="PRINTS" id="PR00061">
    <property type="entry name" value="RIBOSOMALL19"/>
</dbReference>
<dbReference type="HAMAP" id="MF_00402">
    <property type="entry name" value="Ribosomal_bL19"/>
    <property type="match status" value="1"/>
</dbReference>
<dbReference type="PANTHER" id="PTHR15680">
    <property type="entry name" value="RIBOSOMAL PROTEIN L19"/>
    <property type="match status" value="1"/>
</dbReference>
<reference evidence="7 8" key="1">
    <citation type="journal article" date="2018" name="Nat. Biotechnol.">
        <title>A standardized bacterial taxonomy based on genome phylogeny substantially revises the tree of life.</title>
        <authorList>
            <person name="Parks D.H."/>
            <person name="Chuvochina M."/>
            <person name="Waite D.W."/>
            <person name="Rinke C."/>
            <person name="Skarshewski A."/>
            <person name="Chaumeil P.A."/>
            <person name="Hugenholtz P."/>
        </authorList>
    </citation>
    <scope>NUCLEOTIDE SEQUENCE [LARGE SCALE GENOMIC DNA]</scope>
    <source>
        <strain evidence="7">UBA9956</strain>
    </source>
</reference>
<dbReference type="EMBL" id="DMZY01000172">
    <property type="protein sequence ID" value="HAV92678.1"/>
    <property type="molecule type" value="Genomic_DNA"/>
</dbReference>
<evidence type="ECO:0000313" key="8">
    <source>
        <dbReference type="Proteomes" id="UP000264062"/>
    </source>
</evidence>
<organism evidence="7 8">
    <name type="scientific">candidate division WOR-3 bacterium</name>
    <dbReference type="NCBI Taxonomy" id="2052148"/>
    <lineage>
        <taxon>Bacteria</taxon>
        <taxon>Bacteria division WOR-3</taxon>
    </lineage>
</organism>
<name>A0A350HAW2_UNCW3</name>
<comment type="similarity">
    <text evidence="1 5 6">Belongs to the bacterial ribosomal protein bL19 family.</text>
</comment>
<comment type="function">
    <text evidence="5 6">This protein is located at the 30S-50S ribosomal subunit interface and may play a role in the structure and function of the aminoacyl-tRNA binding site.</text>
</comment>
<evidence type="ECO:0000256" key="3">
    <source>
        <dbReference type="ARBA" id="ARBA00023274"/>
    </source>
</evidence>
<dbReference type="AlphaFoldDB" id="A0A350HAW2"/>
<evidence type="ECO:0000256" key="4">
    <source>
        <dbReference type="ARBA" id="ARBA00035171"/>
    </source>
</evidence>
<dbReference type="NCBIfam" id="TIGR01024">
    <property type="entry name" value="rplS_bact"/>
    <property type="match status" value="1"/>
</dbReference>
<dbReference type="GO" id="GO:0003735">
    <property type="term" value="F:structural constituent of ribosome"/>
    <property type="evidence" value="ECO:0007669"/>
    <property type="project" value="InterPro"/>
</dbReference>
<dbReference type="SUPFAM" id="SSF50104">
    <property type="entry name" value="Translation proteins SH3-like domain"/>
    <property type="match status" value="1"/>
</dbReference>
<sequence>MAKLNIDKIQKDFELDTKKHDDHAFNVGDTVDVSVKIEEGGKSRIQKYRGIVISKKGAGTKKTFTVRKISQGIGVERIFPLFSPSISDVKVIKKGIVRRAKLNYMRKRTGKAAVKVD</sequence>
<evidence type="ECO:0000256" key="6">
    <source>
        <dbReference type="RuleBase" id="RU000559"/>
    </source>
</evidence>
<dbReference type="InterPro" id="IPR038657">
    <property type="entry name" value="Ribosomal_bL19_sf"/>
</dbReference>
<dbReference type="Proteomes" id="UP000264062">
    <property type="component" value="Unassembled WGS sequence"/>
</dbReference>
<dbReference type="Gene3D" id="2.30.30.790">
    <property type="match status" value="1"/>
</dbReference>
<evidence type="ECO:0000256" key="5">
    <source>
        <dbReference type="HAMAP-Rule" id="MF_00402"/>
    </source>
</evidence>